<dbReference type="EMBL" id="JMKJ01000321">
    <property type="protein sequence ID" value="KGG51338.1"/>
    <property type="molecule type" value="Genomic_DNA"/>
</dbReference>
<comment type="catalytic activity">
    <reaction evidence="14">
        <text>5,6-dihydrouridine(16) in tRNA + NAD(+) = uridine(16) in tRNA + NADH + H(+)</text>
        <dbReference type="Rhea" id="RHEA:53380"/>
        <dbReference type="Rhea" id="RHEA-COMP:13543"/>
        <dbReference type="Rhea" id="RHEA-COMP:13544"/>
        <dbReference type="ChEBI" id="CHEBI:15378"/>
        <dbReference type="ChEBI" id="CHEBI:57540"/>
        <dbReference type="ChEBI" id="CHEBI:57945"/>
        <dbReference type="ChEBI" id="CHEBI:65315"/>
        <dbReference type="ChEBI" id="CHEBI:74443"/>
        <dbReference type="EC" id="1.3.1.88"/>
    </reaction>
    <physiologicalReaction direction="right-to-left" evidence="14">
        <dbReference type="Rhea" id="RHEA:53382"/>
    </physiologicalReaction>
</comment>
<dbReference type="PANTHER" id="PTHR11082:SF5">
    <property type="entry name" value="TRNA-DIHYDROURIDINE(16_17) SYNTHASE [NAD(P)(+)]-LIKE"/>
    <property type="match status" value="1"/>
</dbReference>
<comment type="catalytic activity">
    <reaction evidence="12">
        <text>5,6-dihydrouridine(16) in tRNA + NADP(+) = uridine(16) in tRNA + NADPH + H(+)</text>
        <dbReference type="Rhea" id="RHEA:53376"/>
        <dbReference type="Rhea" id="RHEA-COMP:13543"/>
        <dbReference type="Rhea" id="RHEA-COMP:13544"/>
        <dbReference type="ChEBI" id="CHEBI:15378"/>
        <dbReference type="ChEBI" id="CHEBI:57783"/>
        <dbReference type="ChEBI" id="CHEBI:58349"/>
        <dbReference type="ChEBI" id="CHEBI:65315"/>
        <dbReference type="ChEBI" id="CHEBI:74443"/>
        <dbReference type="EC" id="1.3.1.88"/>
    </reaction>
    <physiologicalReaction direction="right-to-left" evidence="12">
        <dbReference type="Rhea" id="RHEA:53378"/>
    </physiologicalReaction>
</comment>
<comment type="catalytic activity">
    <reaction evidence="16">
        <text>5,6-dihydrouridine(17) in tRNA + NADP(+) = uridine(17) in tRNA + NADPH + H(+)</text>
        <dbReference type="Rhea" id="RHEA:53368"/>
        <dbReference type="Rhea" id="RHEA-COMP:13541"/>
        <dbReference type="Rhea" id="RHEA-COMP:13542"/>
        <dbReference type="ChEBI" id="CHEBI:15378"/>
        <dbReference type="ChEBI" id="CHEBI:57783"/>
        <dbReference type="ChEBI" id="CHEBI:58349"/>
        <dbReference type="ChEBI" id="CHEBI:65315"/>
        <dbReference type="ChEBI" id="CHEBI:74443"/>
        <dbReference type="EC" id="1.3.1.88"/>
    </reaction>
    <physiologicalReaction direction="right-to-left" evidence="16">
        <dbReference type="Rhea" id="RHEA:53370"/>
    </physiologicalReaction>
</comment>
<comment type="cofactor">
    <cofactor evidence="1">
        <name>FMN</name>
        <dbReference type="ChEBI" id="CHEBI:58210"/>
    </cofactor>
</comment>
<evidence type="ECO:0000313" key="18">
    <source>
        <dbReference type="EMBL" id="KGG51338.1"/>
    </source>
</evidence>
<feature type="domain" description="DUS-like FMN-binding" evidence="17">
    <location>
        <begin position="36"/>
        <end position="309"/>
    </location>
</feature>
<dbReference type="SUPFAM" id="SSF51395">
    <property type="entry name" value="FMN-linked oxidoreductases"/>
    <property type="match status" value="1"/>
</dbReference>
<dbReference type="VEuPathDB" id="MicrosporidiaDB:DI09_38p80"/>
<evidence type="ECO:0000256" key="6">
    <source>
        <dbReference type="ARBA" id="ARBA00022857"/>
    </source>
</evidence>
<dbReference type="GeneID" id="25259781"/>
<accession>A0A098VQP6</accession>
<protein>
    <recommendedName>
        <fullName evidence="10">tRNA-dihydrouridine(16/17) synthase [NAD(P)(+)]</fullName>
        <ecNumber evidence="10">1.3.1.88</ecNumber>
    </recommendedName>
</protein>
<evidence type="ECO:0000256" key="15">
    <source>
        <dbReference type="ARBA" id="ARBA00049447"/>
    </source>
</evidence>
<evidence type="ECO:0000256" key="4">
    <source>
        <dbReference type="ARBA" id="ARBA00022664"/>
    </source>
</evidence>
<reference evidence="18 19" key="1">
    <citation type="submission" date="2014-04" db="EMBL/GenBank/DDBJ databases">
        <title>A new species of microsporidia sheds light on the evolution of extreme parasitism.</title>
        <authorList>
            <person name="Haag K.L."/>
            <person name="James T.Y."/>
            <person name="Larsson R."/>
            <person name="Schaer T.M."/>
            <person name="Refardt D."/>
            <person name="Pombert J.-F."/>
            <person name="Ebert D."/>
        </authorList>
    </citation>
    <scope>NUCLEOTIDE SEQUENCE [LARGE SCALE GENOMIC DNA]</scope>
    <source>
        <strain evidence="18 19">UGP3</strain>
        <tissue evidence="18">Spores</tissue>
    </source>
</reference>
<evidence type="ECO:0000256" key="3">
    <source>
        <dbReference type="ARBA" id="ARBA00022643"/>
    </source>
</evidence>
<dbReference type="AlphaFoldDB" id="A0A098VQP6"/>
<evidence type="ECO:0000256" key="8">
    <source>
        <dbReference type="ARBA" id="ARBA00023027"/>
    </source>
</evidence>
<comment type="catalytic activity">
    <reaction evidence="15">
        <text>a 5,6-dihydrouridine in mRNA + NADP(+) = a uridine in mRNA + NADPH + H(+)</text>
        <dbReference type="Rhea" id="RHEA:69855"/>
        <dbReference type="Rhea" id="RHEA-COMP:14658"/>
        <dbReference type="Rhea" id="RHEA-COMP:17789"/>
        <dbReference type="ChEBI" id="CHEBI:15378"/>
        <dbReference type="ChEBI" id="CHEBI:57783"/>
        <dbReference type="ChEBI" id="CHEBI:58349"/>
        <dbReference type="ChEBI" id="CHEBI:65315"/>
        <dbReference type="ChEBI" id="CHEBI:74443"/>
    </reaction>
    <physiologicalReaction direction="right-to-left" evidence="15">
        <dbReference type="Rhea" id="RHEA:69857"/>
    </physiologicalReaction>
</comment>
<evidence type="ECO:0000256" key="9">
    <source>
        <dbReference type="ARBA" id="ARBA00038313"/>
    </source>
</evidence>
<dbReference type="HOGENOM" id="CLU_013299_5_0_1"/>
<proteinExistence type="inferred from homology"/>
<keyword evidence="2" id="KW-0285">Flavoprotein</keyword>
<evidence type="ECO:0000256" key="11">
    <source>
        <dbReference type="ARBA" id="ARBA00047287"/>
    </source>
</evidence>
<evidence type="ECO:0000256" key="5">
    <source>
        <dbReference type="ARBA" id="ARBA00022694"/>
    </source>
</evidence>
<keyword evidence="8" id="KW-0520">NAD</keyword>
<evidence type="ECO:0000256" key="10">
    <source>
        <dbReference type="ARBA" id="ARBA00038890"/>
    </source>
</evidence>
<keyword evidence="7" id="KW-0560">Oxidoreductase</keyword>
<evidence type="ECO:0000256" key="12">
    <source>
        <dbReference type="ARBA" id="ARBA00047652"/>
    </source>
</evidence>
<evidence type="ECO:0000256" key="14">
    <source>
        <dbReference type="ARBA" id="ARBA00048934"/>
    </source>
</evidence>
<dbReference type="Pfam" id="PF01207">
    <property type="entry name" value="Dus"/>
    <property type="match status" value="1"/>
</dbReference>
<keyword evidence="5" id="KW-0819">tRNA processing</keyword>
<dbReference type="EC" id="1.3.1.88" evidence="10"/>
<comment type="catalytic activity">
    <reaction evidence="11">
        <text>5,6-dihydrouridine(17) in tRNA + NAD(+) = uridine(17) in tRNA + NADH + H(+)</text>
        <dbReference type="Rhea" id="RHEA:53372"/>
        <dbReference type="Rhea" id="RHEA-COMP:13541"/>
        <dbReference type="Rhea" id="RHEA-COMP:13542"/>
        <dbReference type="ChEBI" id="CHEBI:15378"/>
        <dbReference type="ChEBI" id="CHEBI:57540"/>
        <dbReference type="ChEBI" id="CHEBI:57945"/>
        <dbReference type="ChEBI" id="CHEBI:65315"/>
        <dbReference type="ChEBI" id="CHEBI:74443"/>
        <dbReference type="EC" id="1.3.1.88"/>
    </reaction>
    <physiologicalReaction direction="right-to-left" evidence="11">
        <dbReference type="Rhea" id="RHEA:53374"/>
    </physiologicalReaction>
</comment>
<comment type="catalytic activity">
    <reaction evidence="13">
        <text>a 5,6-dihydrouridine in mRNA + NAD(+) = a uridine in mRNA + NADH + H(+)</text>
        <dbReference type="Rhea" id="RHEA:69851"/>
        <dbReference type="Rhea" id="RHEA-COMP:14658"/>
        <dbReference type="Rhea" id="RHEA-COMP:17789"/>
        <dbReference type="ChEBI" id="CHEBI:15378"/>
        <dbReference type="ChEBI" id="CHEBI:57540"/>
        <dbReference type="ChEBI" id="CHEBI:57945"/>
        <dbReference type="ChEBI" id="CHEBI:65315"/>
        <dbReference type="ChEBI" id="CHEBI:74443"/>
    </reaction>
    <physiologicalReaction direction="right-to-left" evidence="13">
        <dbReference type="Rhea" id="RHEA:69853"/>
    </physiologicalReaction>
</comment>
<evidence type="ECO:0000256" key="2">
    <source>
        <dbReference type="ARBA" id="ARBA00022630"/>
    </source>
</evidence>
<organism evidence="18 19">
    <name type="scientific">Mitosporidium daphniae</name>
    <dbReference type="NCBI Taxonomy" id="1485682"/>
    <lineage>
        <taxon>Eukaryota</taxon>
        <taxon>Fungi</taxon>
        <taxon>Fungi incertae sedis</taxon>
        <taxon>Microsporidia</taxon>
        <taxon>Mitosporidium</taxon>
    </lineage>
</organism>
<dbReference type="RefSeq" id="XP_013237793.1">
    <property type="nucleotide sequence ID" value="XM_013382339.1"/>
</dbReference>
<comment type="caution">
    <text evidence="18">The sequence shown here is derived from an EMBL/GenBank/DDBJ whole genome shotgun (WGS) entry which is preliminary data.</text>
</comment>
<keyword evidence="6" id="KW-0521">NADP</keyword>
<evidence type="ECO:0000259" key="17">
    <source>
        <dbReference type="Pfam" id="PF01207"/>
    </source>
</evidence>
<keyword evidence="4" id="KW-0507">mRNA processing</keyword>
<dbReference type="Gene3D" id="3.20.20.70">
    <property type="entry name" value="Aldolase class I"/>
    <property type="match status" value="1"/>
</dbReference>
<dbReference type="GO" id="GO:0006397">
    <property type="term" value="P:mRNA processing"/>
    <property type="evidence" value="ECO:0007669"/>
    <property type="project" value="UniProtKB-KW"/>
</dbReference>
<evidence type="ECO:0000256" key="16">
    <source>
        <dbReference type="ARBA" id="ARBA00049467"/>
    </source>
</evidence>
<sequence>MMTKKLGVNYASFANILISFKIMDWFKGVLKSPKYILAPMVDQSELAWRVMARRYGAHLCYTPMINARLFVENPAYRKEHLPDETFDRPLIVQFCANDAEMFLAAARLVQDKCDGVDLNLGCPQDIARRGHYGSYLQDEWDLISKMISIVAKGISVPITAKIRIFPSVEKSVKYAQMIESAGASLLTVHGRIREQRGHATGLADWAQIKAIKEALSIPVIANGNILYFEDIEKCISETGCDGVMCAETQLYNPALFSGKFIPARDLALEYLDICEETLVPSSSILRSHLFKIFKHLLPHHTDLRESLATAPDLLSMREISKSLGERLTREDKEDEFPPYNFSEFKRIPLQMAQPYIRPLPDLSKMPKKRKLLQDMAWAN</sequence>
<dbReference type="InterPro" id="IPR035587">
    <property type="entry name" value="DUS-like_FMN-bd"/>
</dbReference>
<comment type="similarity">
    <text evidence="9">Belongs to the Dus family. Dus1 subfamily.</text>
</comment>
<evidence type="ECO:0000256" key="13">
    <source>
        <dbReference type="ARBA" id="ARBA00048342"/>
    </source>
</evidence>
<dbReference type="InterPro" id="IPR018517">
    <property type="entry name" value="tRNA_hU_synthase_CS"/>
</dbReference>
<gene>
    <name evidence="18" type="ORF">DI09_38p80</name>
</gene>
<dbReference type="GO" id="GO:0050660">
    <property type="term" value="F:flavin adenine dinucleotide binding"/>
    <property type="evidence" value="ECO:0007669"/>
    <property type="project" value="InterPro"/>
</dbReference>
<evidence type="ECO:0000256" key="1">
    <source>
        <dbReference type="ARBA" id="ARBA00001917"/>
    </source>
</evidence>
<dbReference type="GO" id="GO:0017150">
    <property type="term" value="F:tRNA dihydrouridine synthase activity"/>
    <property type="evidence" value="ECO:0007669"/>
    <property type="project" value="InterPro"/>
</dbReference>
<dbReference type="OrthoDB" id="272303at2759"/>
<keyword evidence="3" id="KW-0288">FMN</keyword>
<dbReference type="PANTHER" id="PTHR11082">
    <property type="entry name" value="TRNA-DIHYDROURIDINE SYNTHASE"/>
    <property type="match status" value="1"/>
</dbReference>
<dbReference type="Proteomes" id="UP000029725">
    <property type="component" value="Unassembled WGS sequence"/>
</dbReference>
<dbReference type="CDD" id="cd02801">
    <property type="entry name" value="DUS_like_FMN"/>
    <property type="match status" value="1"/>
</dbReference>
<dbReference type="InterPro" id="IPR013785">
    <property type="entry name" value="Aldolase_TIM"/>
</dbReference>
<dbReference type="PROSITE" id="PS01136">
    <property type="entry name" value="UPF0034"/>
    <property type="match status" value="1"/>
</dbReference>
<evidence type="ECO:0000313" key="19">
    <source>
        <dbReference type="Proteomes" id="UP000029725"/>
    </source>
</evidence>
<keyword evidence="19" id="KW-1185">Reference proteome</keyword>
<evidence type="ECO:0000256" key="7">
    <source>
        <dbReference type="ARBA" id="ARBA00023002"/>
    </source>
</evidence>
<name>A0A098VQP6_9MICR</name>